<keyword evidence="2" id="KW-1185">Reference proteome</keyword>
<gene>
    <name evidence="1" type="ORF">LTS18_009147</name>
</gene>
<sequence>MPKLNCYQNHILSIYVSIGTTEENKTPAALIQSYARSPSWANIFNYASMAFNNNFFFQGISSQIQPPTRSSPYSPSPSPLTTQPSQKLTAALTKSFSSLDTLRADFLATANAMFGPGHIWLCKIQPTKMSGHHFTILTTYNAGTPLLGAHYRQQPVDTNVHNTSSMPANTVGHMGQYATKQTVALGAPVELVPLLCVSTWQHVYLRDWGVGGKREFLEAWWERVDWARVDQFAGTIESEGKGGRQGYGDQGRFIRA</sequence>
<comment type="caution">
    <text evidence="1">The sequence shown here is derived from an EMBL/GenBank/DDBJ whole genome shotgun (WGS) entry which is preliminary data.</text>
</comment>
<dbReference type="Proteomes" id="UP001186974">
    <property type="component" value="Unassembled WGS sequence"/>
</dbReference>
<reference evidence="1" key="1">
    <citation type="submission" date="2024-09" db="EMBL/GenBank/DDBJ databases">
        <title>Black Yeasts Isolated from many extreme environments.</title>
        <authorList>
            <person name="Coleine C."/>
            <person name="Stajich J.E."/>
            <person name="Selbmann L."/>
        </authorList>
    </citation>
    <scope>NUCLEOTIDE SEQUENCE</scope>
    <source>
        <strain evidence="1">CCFEE 5737</strain>
    </source>
</reference>
<organism evidence="1 2">
    <name type="scientific">Coniosporium uncinatum</name>
    <dbReference type="NCBI Taxonomy" id="93489"/>
    <lineage>
        <taxon>Eukaryota</taxon>
        <taxon>Fungi</taxon>
        <taxon>Dikarya</taxon>
        <taxon>Ascomycota</taxon>
        <taxon>Pezizomycotina</taxon>
        <taxon>Dothideomycetes</taxon>
        <taxon>Dothideomycetes incertae sedis</taxon>
        <taxon>Coniosporium</taxon>
    </lineage>
</organism>
<dbReference type="EMBL" id="JAWDJW010002463">
    <property type="protein sequence ID" value="KAK3077829.1"/>
    <property type="molecule type" value="Genomic_DNA"/>
</dbReference>
<evidence type="ECO:0000313" key="1">
    <source>
        <dbReference type="EMBL" id="KAK3077829.1"/>
    </source>
</evidence>
<name>A0ACC3DME6_9PEZI</name>
<proteinExistence type="predicted"/>
<accession>A0ACC3DME6</accession>
<evidence type="ECO:0000313" key="2">
    <source>
        <dbReference type="Proteomes" id="UP001186974"/>
    </source>
</evidence>
<protein>
    <submittedName>
        <fullName evidence="1">Uncharacterized protein</fullName>
    </submittedName>
</protein>